<comment type="caution">
    <text evidence="2">The sequence shown here is derived from an EMBL/GenBank/DDBJ whole genome shotgun (WGS) entry which is preliminary data.</text>
</comment>
<evidence type="ECO:0000313" key="3">
    <source>
        <dbReference type="Proteomes" id="UP000054564"/>
    </source>
</evidence>
<evidence type="ECO:0000313" key="2">
    <source>
        <dbReference type="EMBL" id="KNE97669.1"/>
    </source>
</evidence>
<evidence type="ECO:0008006" key="4">
    <source>
        <dbReference type="Google" id="ProtNLM"/>
    </source>
</evidence>
<feature type="compositionally biased region" description="Pro residues" evidence="1">
    <location>
        <begin position="474"/>
        <end position="484"/>
    </location>
</feature>
<proteinExistence type="predicted"/>
<feature type="region of interest" description="Disordered" evidence="1">
    <location>
        <begin position="453"/>
        <end position="493"/>
    </location>
</feature>
<dbReference type="Proteomes" id="UP000054564">
    <property type="component" value="Unassembled WGS sequence"/>
</dbReference>
<feature type="compositionally biased region" description="Basic residues" evidence="1">
    <location>
        <begin position="389"/>
        <end position="398"/>
    </location>
</feature>
<accession>A0A0L0VF93</accession>
<organism evidence="2 3">
    <name type="scientific">Puccinia striiformis f. sp. tritici PST-78</name>
    <dbReference type="NCBI Taxonomy" id="1165861"/>
    <lineage>
        <taxon>Eukaryota</taxon>
        <taxon>Fungi</taxon>
        <taxon>Dikarya</taxon>
        <taxon>Basidiomycota</taxon>
        <taxon>Pucciniomycotina</taxon>
        <taxon>Pucciniomycetes</taxon>
        <taxon>Pucciniales</taxon>
        <taxon>Pucciniaceae</taxon>
        <taxon>Puccinia</taxon>
    </lineage>
</organism>
<name>A0A0L0VF93_9BASI</name>
<dbReference type="EMBL" id="AJIL01000065">
    <property type="protein sequence ID" value="KNE97669.1"/>
    <property type="molecule type" value="Genomic_DNA"/>
</dbReference>
<sequence length="591" mass="65052">MSSTRSSGNLLFPPTDPESLLRAASAEKRRQRILANATEPNIHVPSTSHPSTSFHTPATSSPGTPTDLPFTPSLLRTKPMADSINPTNASPSGGDDPSNNTDPPKGTDPPKKTTPLVPKGGSSSSNSVGKNLVADHYVELLLKLQHTAAMQLQEERQHNIDQRRADRERIARLENTLFDVVTKAEEEKQVRLTPTPKSTRLDLQKFRIADGPHYTGPFHDIEPFLKWIRQLQIFFSTKGVVDDIDKIRVTGGLIEDTNLLDFYMSEESTYADKSWEDFRKRLFEVGLPQQWRTTLKTKLRQISMGPTESFIAFSGRGRTLQSLINFEESPSSSPATIRLPDFDLAEFVVLGISEELRGEIIKFALLDVTPFVYSAFEKRVADFDEVTKRKNVQRHQRSAPRAQSPPNNSPDPAAWRVHAYLDSQGQCHHCKSTCGSTYGSCTKPLNKRWVDIPTSFVTPPRPADYQPPKARGPTPNPAGKPTHPPAGRAPNRSASLAAIDDGSTTNTVTGGTDYVDVVDAIDMDSQLFDEATIADSLPPDLTTGDWATIHEIEAILTDNVAGAEEDDVSLCDSAYDSDLGRDPFEDAPSSP</sequence>
<dbReference type="AlphaFoldDB" id="A0A0L0VF93"/>
<evidence type="ECO:0000256" key="1">
    <source>
        <dbReference type="SAM" id="MobiDB-lite"/>
    </source>
</evidence>
<feature type="region of interest" description="Disordered" evidence="1">
    <location>
        <begin position="388"/>
        <end position="414"/>
    </location>
</feature>
<reference evidence="3" key="1">
    <citation type="submission" date="2014-03" db="EMBL/GenBank/DDBJ databases">
        <title>The Genome Sequence of Puccinia striiformis f. sp. tritici PST-78.</title>
        <authorList>
            <consortium name="The Broad Institute Genome Sequencing Platform"/>
            <person name="Cuomo C."/>
            <person name="Hulbert S."/>
            <person name="Chen X."/>
            <person name="Walker B."/>
            <person name="Young S.K."/>
            <person name="Zeng Q."/>
            <person name="Gargeya S."/>
            <person name="Fitzgerald M."/>
            <person name="Haas B."/>
            <person name="Abouelleil A."/>
            <person name="Alvarado L."/>
            <person name="Arachchi H.M."/>
            <person name="Berlin A.M."/>
            <person name="Chapman S.B."/>
            <person name="Goldberg J."/>
            <person name="Griggs A."/>
            <person name="Gujja S."/>
            <person name="Hansen M."/>
            <person name="Howarth C."/>
            <person name="Imamovic A."/>
            <person name="Larimer J."/>
            <person name="McCowan C."/>
            <person name="Montmayeur A."/>
            <person name="Murphy C."/>
            <person name="Neiman D."/>
            <person name="Pearson M."/>
            <person name="Priest M."/>
            <person name="Roberts A."/>
            <person name="Saif S."/>
            <person name="Shea T."/>
            <person name="Sisk P."/>
            <person name="Sykes S."/>
            <person name="Wortman J."/>
            <person name="Nusbaum C."/>
            <person name="Birren B."/>
        </authorList>
    </citation>
    <scope>NUCLEOTIDE SEQUENCE [LARGE SCALE GENOMIC DNA]</scope>
    <source>
        <strain evidence="3">race PST-78</strain>
    </source>
</reference>
<protein>
    <recommendedName>
        <fullName evidence="4">Retrotransposon gag domain-containing protein</fullName>
    </recommendedName>
</protein>
<feature type="compositionally biased region" description="Low complexity" evidence="1">
    <location>
        <begin position="113"/>
        <end position="128"/>
    </location>
</feature>
<gene>
    <name evidence="2" type="ORF">PSTG_09073</name>
</gene>
<feature type="compositionally biased region" description="Low complexity" evidence="1">
    <location>
        <begin position="45"/>
        <end position="62"/>
    </location>
</feature>
<feature type="region of interest" description="Disordered" evidence="1">
    <location>
        <begin position="1"/>
        <end position="128"/>
    </location>
</feature>
<keyword evidence="3" id="KW-1185">Reference proteome</keyword>